<dbReference type="Gene3D" id="3.90.228.20">
    <property type="match status" value="1"/>
</dbReference>
<comment type="pathway">
    <text evidence="1">Carbohydrate biosynthesis; gluconeogenesis.</text>
</comment>
<organism evidence="8 9">
    <name type="scientific">Aminipila luticellarii</name>
    <dbReference type="NCBI Taxonomy" id="2507160"/>
    <lineage>
        <taxon>Bacteria</taxon>
        <taxon>Bacillati</taxon>
        <taxon>Bacillota</taxon>
        <taxon>Clostridia</taxon>
        <taxon>Peptostreptococcales</taxon>
        <taxon>Anaerovoracaceae</taxon>
        <taxon>Aminipila</taxon>
    </lineage>
</organism>
<dbReference type="GO" id="GO:0005524">
    <property type="term" value="F:ATP binding"/>
    <property type="evidence" value="ECO:0007669"/>
    <property type="project" value="UniProtKB-KW"/>
</dbReference>
<keyword evidence="8" id="KW-0670">Pyruvate</keyword>
<evidence type="ECO:0000256" key="1">
    <source>
        <dbReference type="ARBA" id="ARBA00004742"/>
    </source>
</evidence>
<dbReference type="InterPro" id="IPR008210">
    <property type="entry name" value="PEP_carboxykinase_N"/>
</dbReference>
<keyword evidence="5" id="KW-0067">ATP-binding</keyword>
<dbReference type="Pfam" id="PF01293">
    <property type="entry name" value="PEPCK_ATP"/>
    <property type="match status" value="1"/>
</dbReference>
<gene>
    <name evidence="8" type="ORF">EQM06_12430</name>
</gene>
<dbReference type="Gene3D" id="3.40.449.10">
    <property type="entry name" value="Phosphoenolpyruvate Carboxykinase, domain 1"/>
    <property type="match status" value="1"/>
</dbReference>
<dbReference type="GO" id="GO:0016301">
    <property type="term" value="F:kinase activity"/>
    <property type="evidence" value="ECO:0007669"/>
    <property type="project" value="UniProtKB-KW"/>
</dbReference>
<sequence length="551" mass="61876">MATRANFKREQIGKGNKAFSTSRTTIETAFYGNNVEKILDLKQAYEMAKNATGTIQTDMPIYEPEKIGLPENAKILLFNDGETVGRFAGARVILGEAGVDEAEMAKVLREATYNTRYKKMYHSEAYIGLDKDFMVKAHLLIPETYENTLLNWLLNFQYKTAEYNDMYKESKQIGDEPDIFILSDPDYKHPKFPNGLAYFDPEHNCACLLGMRYFGEHKKGTLTLAWGIANRNGYASCHGGLKRCIKKSGEAHVLGVFGLSGSGKSTLTHAKHNGKYDVTILHDDAYIISSENGSTVALEPSYFDKTQDYPLTSKDNKYLLTVQNCGATLDEDGKLVLVTEDIRNGNGRAIKSKLWASNRVDKMDEPINSIVWLMKDHTLPPVIKIEDPVIASVMGACLATKRSTAEKLAEGVDMNALVFEPYANPFRTYPLKQDYEKFKALFKERSVANYIINTGHFMDKKIPKEVTIGILENIIDGTAEFKDFGMISQFKTMNVEGFIPDFQDKNYIDALKGGMLGRLNYLNSLKEFKGGRDDLPQEARDAIDTIIAEIK</sequence>
<dbReference type="InterPro" id="IPR001272">
    <property type="entry name" value="PEP_carboxykinase_ATP"/>
</dbReference>
<dbReference type="AlphaFoldDB" id="A0A410PYK0"/>
<dbReference type="GO" id="GO:0006094">
    <property type="term" value="P:gluconeogenesis"/>
    <property type="evidence" value="ECO:0007669"/>
    <property type="project" value="UniProtKB-UniPathway"/>
</dbReference>
<accession>A0A410PYK0</accession>
<dbReference type="RefSeq" id="WP_128746671.1">
    <property type="nucleotide sequence ID" value="NZ_CP035281.1"/>
</dbReference>
<dbReference type="EMBL" id="CP035281">
    <property type="protein sequence ID" value="QAT43964.1"/>
    <property type="molecule type" value="Genomic_DNA"/>
</dbReference>
<comment type="similarity">
    <text evidence="2">Belongs to the phosphoenolpyruvate carboxykinase (ATP) family.</text>
</comment>
<dbReference type="Proteomes" id="UP000287601">
    <property type="component" value="Chromosome"/>
</dbReference>
<dbReference type="KEGG" id="amij:EQM06_12430"/>
<proteinExistence type="inferred from homology"/>
<protein>
    <recommendedName>
        <fullName evidence="3">phosphoenolpyruvate carboxykinase (ATP)</fullName>
        <ecNumber evidence="3">4.1.1.49</ecNumber>
    </recommendedName>
</protein>
<evidence type="ECO:0000256" key="5">
    <source>
        <dbReference type="ARBA" id="ARBA00022840"/>
    </source>
</evidence>
<evidence type="ECO:0000256" key="7">
    <source>
        <dbReference type="ARBA" id="ARBA00047371"/>
    </source>
</evidence>
<dbReference type="OrthoDB" id="9806325at2"/>
<evidence type="ECO:0000256" key="3">
    <source>
        <dbReference type="ARBA" id="ARBA00012363"/>
    </source>
</evidence>
<dbReference type="SUPFAM" id="SSF53795">
    <property type="entry name" value="PEP carboxykinase-like"/>
    <property type="match status" value="1"/>
</dbReference>
<evidence type="ECO:0000256" key="2">
    <source>
        <dbReference type="ARBA" id="ARBA00006052"/>
    </source>
</evidence>
<evidence type="ECO:0000256" key="6">
    <source>
        <dbReference type="ARBA" id="ARBA00023239"/>
    </source>
</evidence>
<evidence type="ECO:0000313" key="9">
    <source>
        <dbReference type="Proteomes" id="UP000287601"/>
    </source>
</evidence>
<dbReference type="GO" id="GO:0004612">
    <property type="term" value="F:phosphoenolpyruvate carboxykinase (ATP) activity"/>
    <property type="evidence" value="ECO:0007669"/>
    <property type="project" value="UniProtKB-EC"/>
</dbReference>
<dbReference type="EC" id="4.1.1.49" evidence="3"/>
<keyword evidence="4" id="KW-0547">Nucleotide-binding</keyword>
<keyword evidence="8" id="KW-0808">Transferase</keyword>
<name>A0A410PYK0_9FIRM</name>
<reference evidence="8 9" key="1">
    <citation type="submission" date="2019-01" db="EMBL/GenBank/DDBJ databases">
        <title>Draft genomes of a novel of Aminipila strains.</title>
        <authorList>
            <person name="Ma S."/>
        </authorList>
    </citation>
    <scope>NUCLEOTIDE SEQUENCE [LARGE SCALE GENOMIC DNA]</scope>
    <source>
        <strain evidence="9">JN-39</strain>
    </source>
</reference>
<dbReference type="SUPFAM" id="SSF68923">
    <property type="entry name" value="PEP carboxykinase N-terminal domain"/>
    <property type="match status" value="1"/>
</dbReference>
<keyword evidence="6" id="KW-0456">Lyase</keyword>
<evidence type="ECO:0000313" key="8">
    <source>
        <dbReference type="EMBL" id="QAT43964.1"/>
    </source>
</evidence>
<dbReference type="InterPro" id="IPR013035">
    <property type="entry name" value="PEP_carboxykinase_C"/>
</dbReference>
<keyword evidence="9" id="KW-1185">Reference proteome</keyword>
<evidence type="ECO:0000256" key="4">
    <source>
        <dbReference type="ARBA" id="ARBA00022741"/>
    </source>
</evidence>
<dbReference type="UniPathway" id="UPA00138"/>
<keyword evidence="8" id="KW-0418">Kinase</keyword>
<comment type="catalytic activity">
    <reaction evidence="7">
        <text>oxaloacetate + ATP = phosphoenolpyruvate + ADP + CO2</text>
        <dbReference type="Rhea" id="RHEA:18617"/>
        <dbReference type="ChEBI" id="CHEBI:16452"/>
        <dbReference type="ChEBI" id="CHEBI:16526"/>
        <dbReference type="ChEBI" id="CHEBI:30616"/>
        <dbReference type="ChEBI" id="CHEBI:58702"/>
        <dbReference type="ChEBI" id="CHEBI:456216"/>
        <dbReference type="EC" id="4.1.1.49"/>
    </reaction>
</comment>